<name>C6XAQ5_METGS</name>
<organism evidence="2 3">
    <name type="scientific">Methylovorus glucosotrophus (strain SIP3-4)</name>
    <dbReference type="NCBI Taxonomy" id="582744"/>
    <lineage>
        <taxon>Bacteria</taxon>
        <taxon>Pseudomonadati</taxon>
        <taxon>Pseudomonadota</taxon>
        <taxon>Betaproteobacteria</taxon>
        <taxon>Nitrosomonadales</taxon>
        <taxon>Methylophilaceae</taxon>
        <taxon>Methylovorus</taxon>
    </lineage>
</organism>
<protein>
    <recommendedName>
        <fullName evidence="1">DUF58 domain-containing protein</fullName>
    </recommendedName>
</protein>
<evidence type="ECO:0000313" key="3">
    <source>
        <dbReference type="Proteomes" id="UP000002743"/>
    </source>
</evidence>
<reference evidence="2 3" key="2">
    <citation type="journal article" date="2011" name="J. Bacteriol.">
        <title>Genomes of three methylotrophs from a single niche uncover genetic and metabolic divergence of Methylophilaceae.</title>
        <authorList>
            <person name="Lapidus A."/>
            <person name="Clum A."/>
            <person name="Labutti K."/>
            <person name="Kaluzhnaya M.G."/>
            <person name="Lim S."/>
            <person name="Beck D.A."/>
            <person name="Glavina Del Rio T."/>
            <person name="Nolan M."/>
            <person name="Mavromatis K."/>
            <person name="Huntemann M."/>
            <person name="Lucas S."/>
            <person name="Lidstrom M.E."/>
            <person name="Ivanova N."/>
            <person name="Chistoserdova L."/>
        </authorList>
    </citation>
    <scope>NUCLEOTIDE SEQUENCE [LARGE SCALE GENOMIC DNA]</scope>
    <source>
        <strain evidence="2 3">SIP3-4</strain>
    </source>
</reference>
<dbReference type="KEGG" id="mei:Msip34_0739"/>
<accession>C6XAQ5</accession>
<dbReference type="STRING" id="582744.Msip34_0739"/>
<dbReference type="Pfam" id="PF01882">
    <property type="entry name" value="DUF58"/>
    <property type="match status" value="1"/>
</dbReference>
<dbReference type="eggNOG" id="COG1721">
    <property type="taxonomic scope" value="Bacteria"/>
</dbReference>
<dbReference type="InterPro" id="IPR002881">
    <property type="entry name" value="DUF58"/>
</dbReference>
<dbReference type="HOGENOM" id="CLU_1000440_0_0_4"/>
<gene>
    <name evidence="2" type="ordered locus">Msip34_0739</name>
</gene>
<reference evidence="3" key="1">
    <citation type="submission" date="2009-07" db="EMBL/GenBank/DDBJ databases">
        <title>Complete sequence of chromosome of Methylovorus sp. SIP3-4.</title>
        <authorList>
            <person name="Lucas S."/>
            <person name="Copeland A."/>
            <person name="Lapidus A."/>
            <person name="Glavina del Rio T."/>
            <person name="Tice H."/>
            <person name="Bruce D."/>
            <person name="Goodwin L."/>
            <person name="Pitluck S."/>
            <person name="Clum A."/>
            <person name="Larimer F."/>
            <person name="Land M."/>
            <person name="Hauser L."/>
            <person name="Kyrpides N."/>
            <person name="Mikhailova N."/>
            <person name="Kayluzhnaya M."/>
            <person name="Chistoserdova L."/>
        </authorList>
    </citation>
    <scope>NUCLEOTIDE SEQUENCE [LARGE SCALE GENOMIC DNA]</scope>
    <source>
        <strain evidence="3">SIP3-4</strain>
    </source>
</reference>
<evidence type="ECO:0000259" key="1">
    <source>
        <dbReference type="Pfam" id="PF01882"/>
    </source>
</evidence>
<dbReference type="Proteomes" id="UP000002743">
    <property type="component" value="Chromosome"/>
</dbReference>
<keyword evidence="3" id="KW-1185">Reference proteome</keyword>
<dbReference type="EMBL" id="CP001674">
    <property type="protein sequence ID" value="ACT49987.1"/>
    <property type="molecule type" value="Genomic_DNA"/>
</dbReference>
<dbReference type="PANTHER" id="PTHR33608:SF6">
    <property type="entry name" value="BLL2464 PROTEIN"/>
    <property type="match status" value="1"/>
</dbReference>
<dbReference type="OrthoDB" id="8996492at2"/>
<dbReference type="RefSeq" id="WP_015829570.1">
    <property type="nucleotide sequence ID" value="NC_012969.1"/>
</dbReference>
<sequence precursor="true">MSLLSSIPELIHYYVKWRANGLRAGAHVGRIAGSGSRFRGHGPLLDNPDPRRIDVRATARDPYRRLLVKMYQQNVSLPVWVVADWSASMAFQGEQGTNDGQPQHSAGNSVSKPCARIDANKIEVIADLCEQLAWSTWRMADRLGFIACNDGIVRELQVPARCSRLQGSAIRQRLMQAPAPQGGAHGLASAAAEIGRERSLVFLVTDAHYPLPELQQVLQSLSGHDVVPVVLWNSAEYSALPRWGFARFRDAETRQERLLWCRPRLQQKINAAYEARREAIAEVCAQWGRLPFFISDRLQARALTHYFMESAR</sequence>
<dbReference type="PANTHER" id="PTHR33608">
    <property type="entry name" value="BLL2464 PROTEIN"/>
    <property type="match status" value="1"/>
</dbReference>
<evidence type="ECO:0000313" key="2">
    <source>
        <dbReference type="EMBL" id="ACT49987.1"/>
    </source>
</evidence>
<dbReference type="AlphaFoldDB" id="C6XAQ5"/>
<feature type="domain" description="DUF58" evidence="1">
    <location>
        <begin position="117"/>
        <end position="277"/>
    </location>
</feature>
<proteinExistence type="predicted"/>